<reference evidence="1 2" key="1">
    <citation type="submission" date="2019-11" db="EMBL/GenBank/DDBJ databases">
        <title>Pedobacter sp. HMF7647 Genome sequencing and assembly.</title>
        <authorList>
            <person name="Kang H."/>
            <person name="Kim H."/>
            <person name="Joh K."/>
        </authorList>
    </citation>
    <scope>NUCLEOTIDE SEQUENCE [LARGE SCALE GENOMIC DNA]</scope>
    <source>
        <strain evidence="1 2">HMF7647</strain>
    </source>
</reference>
<dbReference type="AlphaFoldDB" id="A0A7K1Y641"/>
<dbReference type="Pfam" id="PF08922">
    <property type="entry name" value="DUF1905"/>
    <property type="match status" value="1"/>
</dbReference>
<dbReference type="EMBL" id="WVHT01000001">
    <property type="protein sequence ID" value="MXV49910.1"/>
    <property type="molecule type" value="Genomic_DNA"/>
</dbReference>
<protein>
    <submittedName>
        <fullName evidence="1">DUF1905 domain-containing protein</fullName>
    </submittedName>
</protein>
<keyword evidence="2" id="KW-1185">Reference proteome</keyword>
<dbReference type="SUPFAM" id="SSF141694">
    <property type="entry name" value="AF2212/PG0164-like"/>
    <property type="match status" value="1"/>
</dbReference>
<dbReference type="RefSeq" id="WP_160843073.1">
    <property type="nucleotide sequence ID" value="NZ_WVHT01000001.1"/>
</dbReference>
<organism evidence="1 2">
    <name type="scientific">Hufsiella arboris</name>
    <dbReference type="NCBI Taxonomy" id="2695275"/>
    <lineage>
        <taxon>Bacteria</taxon>
        <taxon>Pseudomonadati</taxon>
        <taxon>Bacteroidota</taxon>
        <taxon>Sphingobacteriia</taxon>
        <taxon>Sphingobacteriales</taxon>
        <taxon>Sphingobacteriaceae</taxon>
        <taxon>Hufsiella</taxon>
    </lineage>
</organism>
<proteinExistence type="predicted"/>
<dbReference type="Pfam" id="PF13376">
    <property type="entry name" value="OmdA"/>
    <property type="match status" value="1"/>
</dbReference>
<name>A0A7K1Y641_9SPHI</name>
<dbReference type="Proteomes" id="UP000466586">
    <property type="component" value="Unassembled WGS sequence"/>
</dbReference>
<dbReference type="InterPro" id="IPR037079">
    <property type="entry name" value="AF2212/PG0164-like_sf"/>
</dbReference>
<evidence type="ECO:0000313" key="1">
    <source>
        <dbReference type="EMBL" id="MXV49910.1"/>
    </source>
</evidence>
<evidence type="ECO:0000313" key="2">
    <source>
        <dbReference type="Proteomes" id="UP000466586"/>
    </source>
</evidence>
<dbReference type="Gene3D" id="2.40.30.100">
    <property type="entry name" value="AF2212/PG0164-like"/>
    <property type="match status" value="1"/>
</dbReference>
<accession>A0A7K1Y641</accession>
<gene>
    <name evidence="1" type="ORF">GS399_02925</name>
</gene>
<comment type="caution">
    <text evidence="1">The sequence shown here is derived from an EMBL/GenBank/DDBJ whole genome shotgun (WGS) entry which is preliminary data.</text>
</comment>
<dbReference type="InterPro" id="IPR015018">
    <property type="entry name" value="DUF1905"/>
</dbReference>
<sequence>MNFKARIYRVEINLCVDVPREVTDTMKPTKGYIRIKGTINGFNFIQTLVPVKNGPYRLFVNFIMLKGGKAVEGDEVSFNIKQNFTAIEKQYPMPAQLLDQLQSTNLVDEFEGLSPTRKKDILKYLSYVKTEETLQKNINKVLDQLRNNVKNVRIP</sequence>